<organism evidence="2 4">
    <name type="scientific">Acidithiobacillus thiooxidans</name>
    <name type="common">Thiobacillus thiooxidans</name>
    <dbReference type="NCBI Taxonomy" id="930"/>
    <lineage>
        <taxon>Bacteria</taxon>
        <taxon>Pseudomonadati</taxon>
        <taxon>Pseudomonadota</taxon>
        <taxon>Acidithiobacillia</taxon>
        <taxon>Acidithiobacillales</taxon>
        <taxon>Acidithiobacillaceae</taxon>
        <taxon>Acidithiobacillus</taxon>
    </lineage>
</organism>
<dbReference type="EMBL" id="LWRY01000003">
    <property type="protein sequence ID" value="OCX76344.1"/>
    <property type="molecule type" value="Genomic_DNA"/>
</dbReference>
<gene>
    <name evidence="2" type="ORF">A6M23_00465</name>
    <name evidence="1" type="ORF">A6P07_03935</name>
</gene>
<dbReference type="OrthoDB" id="8909281at2"/>
<dbReference type="Proteomes" id="UP000094893">
    <property type="component" value="Unassembled WGS sequence"/>
</dbReference>
<accession>A0A1C2IK35</accession>
<reference evidence="2 3" key="1">
    <citation type="journal article" date="2016" name="Int. J. Mol. Sci.">
        <title>Comparative genomics of the extreme acidophile Acidithiobacillus thiooxidans reveals intraspecific divergence and niche adaptation.</title>
        <authorList>
            <person name="Zhang X."/>
            <person name="Feng X."/>
            <person name="Tao J."/>
            <person name="Ma L."/>
            <person name="Xiao Y."/>
            <person name="Liang Y."/>
            <person name="Liu X."/>
            <person name="Yin H."/>
        </authorList>
    </citation>
    <scope>NUCLEOTIDE SEQUENCE [LARGE SCALE GENOMIC DNA]</scope>
    <source>
        <strain evidence="1 3">A02</strain>
        <strain evidence="2">DXS-W</strain>
    </source>
</reference>
<dbReference type="AlphaFoldDB" id="A0A1C2IK35"/>
<proteinExistence type="predicted"/>
<dbReference type="RefSeq" id="WP_024894168.1">
    <property type="nucleotide sequence ID" value="NZ_DAIAWO010000070.1"/>
</dbReference>
<evidence type="ECO:0000313" key="3">
    <source>
        <dbReference type="Proteomes" id="UP000094893"/>
    </source>
</evidence>
<dbReference type="Proteomes" id="UP000095008">
    <property type="component" value="Unassembled WGS sequence"/>
</dbReference>
<keyword evidence="4" id="KW-1185">Reference proteome</keyword>
<sequence>MDIALEQALRRDYPALYSHYRENHFWCEDGWYPLLCALSQTLEIYGQGHGIRIHVHEVKQKFGTMRYYYGYDGVLTDRQKHALF</sequence>
<evidence type="ECO:0000313" key="1">
    <source>
        <dbReference type="EMBL" id="OCX75844.1"/>
    </source>
</evidence>
<dbReference type="EMBL" id="LWSA01000032">
    <property type="protein sequence ID" value="OCX75844.1"/>
    <property type="molecule type" value="Genomic_DNA"/>
</dbReference>
<evidence type="ECO:0000313" key="2">
    <source>
        <dbReference type="EMBL" id="OCX76344.1"/>
    </source>
</evidence>
<protein>
    <submittedName>
        <fullName evidence="2">Uncharacterized protein</fullName>
    </submittedName>
</protein>
<evidence type="ECO:0000313" key="4">
    <source>
        <dbReference type="Proteomes" id="UP000095008"/>
    </source>
</evidence>
<name>A0A1C2IK35_ACITH</name>
<comment type="caution">
    <text evidence="2">The sequence shown here is derived from an EMBL/GenBank/DDBJ whole genome shotgun (WGS) entry which is preliminary data.</text>
</comment>
<dbReference type="GeneID" id="60696299"/>